<name>A0AAV7TI29_PLEWA</name>
<keyword evidence="2" id="KW-1185">Reference proteome</keyword>
<evidence type="ECO:0000313" key="2">
    <source>
        <dbReference type="Proteomes" id="UP001066276"/>
    </source>
</evidence>
<proteinExistence type="predicted"/>
<protein>
    <submittedName>
        <fullName evidence="1">Uncharacterized protein</fullName>
    </submittedName>
</protein>
<gene>
    <name evidence="1" type="ORF">NDU88_000886</name>
</gene>
<dbReference type="Proteomes" id="UP001066276">
    <property type="component" value="Chromosome 3_2"/>
</dbReference>
<dbReference type="EMBL" id="JANPWB010000006">
    <property type="protein sequence ID" value="KAJ1175599.1"/>
    <property type="molecule type" value="Genomic_DNA"/>
</dbReference>
<accession>A0AAV7TI29</accession>
<sequence length="310" mass="32496">MALGPAVFFLQDHRKLVRCWLTAPCPAQTDPLMSKSDNKSHAHYIEIFAMIDDALVVMATVRVVITSGSNVPVNEECTNKLAFGITPTKGLEAATSQLGGRARDRGLSSSVSPCRRLRTCVGDHIDDRPEAGSRVRLLSEPFAALLPLVPAFVFRPPHPLWTLRAGGSAAGFTSTTAAGRLAWTGAAGLVPVSTTAPVVGPEVGPRGFRPGWGGQEWLHTLAHASAAISTSGPETGPRARLLLGPLATLPPLIPVSGLRPPHPPWMLCAGCRAAGFTSTTAAGRLAWMSTAVLVPVLINAPAASPEVVPR</sequence>
<dbReference type="AlphaFoldDB" id="A0AAV7TI29"/>
<reference evidence="1" key="1">
    <citation type="journal article" date="2022" name="bioRxiv">
        <title>Sequencing and chromosome-scale assembly of the giantPleurodeles waltlgenome.</title>
        <authorList>
            <person name="Brown T."/>
            <person name="Elewa A."/>
            <person name="Iarovenko S."/>
            <person name="Subramanian E."/>
            <person name="Araus A.J."/>
            <person name="Petzold A."/>
            <person name="Susuki M."/>
            <person name="Suzuki K.-i.T."/>
            <person name="Hayashi T."/>
            <person name="Toyoda A."/>
            <person name="Oliveira C."/>
            <person name="Osipova E."/>
            <person name="Leigh N.D."/>
            <person name="Simon A."/>
            <person name="Yun M.H."/>
        </authorList>
    </citation>
    <scope>NUCLEOTIDE SEQUENCE</scope>
    <source>
        <strain evidence="1">20211129_DDA</strain>
        <tissue evidence="1">Liver</tissue>
    </source>
</reference>
<evidence type="ECO:0000313" key="1">
    <source>
        <dbReference type="EMBL" id="KAJ1175599.1"/>
    </source>
</evidence>
<comment type="caution">
    <text evidence="1">The sequence shown here is derived from an EMBL/GenBank/DDBJ whole genome shotgun (WGS) entry which is preliminary data.</text>
</comment>
<organism evidence="1 2">
    <name type="scientific">Pleurodeles waltl</name>
    <name type="common">Iberian ribbed newt</name>
    <dbReference type="NCBI Taxonomy" id="8319"/>
    <lineage>
        <taxon>Eukaryota</taxon>
        <taxon>Metazoa</taxon>
        <taxon>Chordata</taxon>
        <taxon>Craniata</taxon>
        <taxon>Vertebrata</taxon>
        <taxon>Euteleostomi</taxon>
        <taxon>Amphibia</taxon>
        <taxon>Batrachia</taxon>
        <taxon>Caudata</taxon>
        <taxon>Salamandroidea</taxon>
        <taxon>Salamandridae</taxon>
        <taxon>Pleurodelinae</taxon>
        <taxon>Pleurodeles</taxon>
    </lineage>
</organism>